<dbReference type="AlphaFoldDB" id="A0A0C3QHB8"/>
<dbReference type="HOGENOM" id="CLU_1143273_0_0_1"/>
<accession>A0A0C3QHB8</accession>
<dbReference type="Proteomes" id="UP000054248">
    <property type="component" value="Unassembled WGS sequence"/>
</dbReference>
<reference evidence="2" key="2">
    <citation type="submission" date="2015-01" db="EMBL/GenBank/DDBJ databases">
        <title>Evolutionary Origins and Diversification of the Mycorrhizal Mutualists.</title>
        <authorList>
            <consortium name="DOE Joint Genome Institute"/>
            <consortium name="Mycorrhizal Genomics Consortium"/>
            <person name="Kohler A."/>
            <person name="Kuo A."/>
            <person name="Nagy L.G."/>
            <person name="Floudas D."/>
            <person name="Copeland A."/>
            <person name="Barry K.W."/>
            <person name="Cichocki N."/>
            <person name="Veneault-Fourrey C."/>
            <person name="LaButti K."/>
            <person name="Lindquist E.A."/>
            <person name="Lipzen A."/>
            <person name="Lundell T."/>
            <person name="Morin E."/>
            <person name="Murat C."/>
            <person name="Riley R."/>
            <person name="Ohm R."/>
            <person name="Sun H."/>
            <person name="Tunlid A."/>
            <person name="Henrissat B."/>
            <person name="Grigoriev I.V."/>
            <person name="Hibbett D.S."/>
            <person name="Martin F."/>
        </authorList>
    </citation>
    <scope>NUCLEOTIDE SEQUENCE [LARGE SCALE GENOMIC DNA]</scope>
    <source>
        <strain evidence="2">MUT 4182</strain>
    </source>
</reference>
<name>A0A0C3QHB8_9AGAM</name>
<sequence>MASEHPFSAGPQVLWHFIGEKEFIGIFGRPCTAVFLIEDELNLWEELLTHWEKTGPAASSTRLFDTILMFSEDLVPEEHSFAVGLFLEQVLFSRATASPIMSLGRAYIGYESCLNSTDLILVTNDEEDDATSSDEDGAITVPARYVATGCDSVTKLCKLATVTGPLNLILHSDWLCKHASPQSVGNGSEVEASDAEMLEGSYDKDRIAWEGDSDAEARDAWLHAEDSDIELLEDGPGYIEISD</sequence>
<gene>
    <name evidence="1" type="ORF">M407DRAFT_24765</name>
</gene>
<organism evidence="1 2">
    <name type="scientific">Tulasnella calospora MUT 4182</name>
    <dbReference type="NCBI Taxonomy" id="1051891"/>
    <lineage>
        <taxon>Eukaryota</taxon>
        <taxon>Fungi</taxon>
        <taxon>Dikarya</taxon>
        <taxon>Basidiomycota</taxon>
        <taxon>Agaricomycotina</taxon>
        <taxon>Agaricomycetes</taxon>
        <taxon>Cantharellales</taxon>
        <taxon>Tulasnellaceae</taxon>
        <taxon>Tulasnella</taxon>
    </lineage>
</organism>
<reference evidence="1 2" key="1">
    <citation type="submission" date="2014-04" db="EMBL/GenBank/DDBJ databases">
        <authorList>
            <consortium name="DOE Joint Genome Institute"/>
            <person name="Kuo A."/>
            <person name="Girlanda M."/>
            <person name="Perotto S."/>
            <person name="Kohler A."/>
            <person name="Nagy L.G."/>
            <person name="Floudas D."/>
            <person name="Copeland A."/>
            <person name="Barry K.W."/>
            <person name="Cichocki N."/>
            <person name="Veneault-Fourrey C."/>
            <person name="LaButti K."/>
            <person name="Lindquist E.A."/>
            <person name="Lipzen A."/>
            <person name="Lundell T."/>
            <person name="Morin E."/>
            <person name="Murat C."/>
            <person name="Sun H."/>
            <person name="Tunlid A."/>
            <person name="Henrissat B."/>
            <person name="Grigoriev I.V."/>
            <person name="Hibbett D.S."/>
            <person name="Martin F."/>
            <person name="Nordberg H.P."/>
            <person name="Cantor M.N."/>
            <person name="Hua S.X."/>
        </authorList>
    </citation>
    <scope>NUCLEOTIDE SEQUENCE [LARGE SCALE GENOMIC DNA]</scope>
    <source>
        <strain evidence="1 2">MUT 4182</strain>
    </source>
</reference>
<dbReference type="EMBL" id="KN823033">
    <property type="protein sequence ID" value="KIO25911.1"/>
    <property type="molecule type" value="Genomic_DNA"/>
</dbReference>
<evidence type="ECO:0000313" key="1">
    <source>
        <dbReference type="EMBL" id="KIO25911.1"/>
    </source>
</evidence>
<protein>
    <submittedName>
        <fullName evidence="1">Uncharacterized protein</fullName>
    </submittedName>
</protein>
<evidence type="ECO:0000313" key="2">
    <source>
        <dbReference type="Proteomes" id="UP000054248"/>
    </source>
</evidence>
<proteinExistence type="predicted"/>
<keyword evidence="2" id="KW-1185">Reference proteome</keyword>